<comment type="similarity">
    <text evidence="1">Belongs to the flavoredoxin family.</text>
</comment>
<dbReference type="InterPro" id="IPR002563">
    <property type="entry name" value="Flavin_Rdtase-like_dom"/>
</dbReference>
<accession>A0A6C2UW33</accession>
<gene>
    <name evidence="3" type="ORF">SCARR_05145</name>
</gene>
<protein>
    <recommendedName>
        <fullName evidence="2">Flavin reductase like domain-containing protein</fullName>
    </recommendedName>
</protein>
<evidence type="ECO:0000259" key="2">
    <source>
        <dbReference type="Pfam" id="PF01613"/>
    </source>
</evidence>
<dbReference type="Proteomes" id="UP000346198">
    <property type="component" value="Unassembled WGS sequence"/>
</dbReference>
<reference evidence="3 4" key="1">
    <citation type="submission" date="2019-04" db="EMBL/GenBank/DDBJ databases">
        <authorList>
            <person name="Van Vliet M D."/>
        </authorList>
    </citation>
    <scope>NUCLEOTIDE SEQUENCE [LARGE SCALE GENOMIC DNA]</scope>
    <source>
        <strain evidence="3 4">F21</strain>
    </source>
</reference>
<dbReference type="SUPFAM" id="SSF50475">
    <property type="entry name" value="FMN-binding split barrel"/>
    <property type="match status" value="1"/>
</dbReference>
<sequence>MDAGHGWNAGAFQHHDRELGKHGRVVVQARLLFFVRPQRYTYEFMEKSEAFTLSFFAERYKPQLNFCGSRSGRETDKVDECGFTVRAAENGSVFFDEARLVLECRKLYFQDLDPANFVDDSLMKNYPQQDFHRMYIGEITRALIEA</sequence>
<proteinExistence type="inferred from homology"/>
<name>A0A6C2UW33_9BACT</name>
<dbReference type="InterPro" id="IPR012349">
    <property type="entry name" value="Split_barrel_FMN-bd"/>
</dbReference>
<dbReference type="InterPro" id="IPR052174">
    <property type="entry name" value="Flavoredoxin"/>
</dbReference>
<dbReference type="EMBL" id="CAAHFH010000003">
    <property type="protein sequence ID" value="VGO23046.1"/>
    <property type="molecule type" value="Genomic_DNA"/>
</dbReference>
<evidence type="ECO:0000313" key="3">
    <source>
        <dbReference type="EMBL" id="VGO23046.1"/>
    </source>
</evidence>
<dbReference type="GO" id="GO:0016646">
    <property type="term" value="F:oxidoreductase activity, acting on the CH-NH group of donors, NAD or NADP as acceptor"/>
    <property type="evidence" value="ECO:0007669"/>
    <property type="project" value="UniProtKB-ARBA"/>
</dbReference>
<organism evidence="3 4">
    <name type="scientific">Pontiella sulfatireligans</name>
    <dbReference type="NCBI Taxonomy" id="2750658"/>
    <lineage>
        <taxon>Bacteria</taxon>
        <taxon>Pseudomonadati</taxon>
        <taxon>Kiritimatiellota</taxon>
        <taxon>Kiritimatiellia</taxon>
        <taxon>Kiritimatiellales</taxon>
        <taxon>Pontiellaceae</taxon>
        <taxon>Pontiella</taxon>
    </lineage>
</organism>
<dbReference type="Gene3D" id="2.30.110.10">
    <property type="entry name" value="Electron Transport, Fmn-binding Protein, Chain A"/>
    <property type="match status" value="1"/>
</dbReference>
<dbReference type="Pfam" id="PF01613">
    <property type="entry name" value="Flavin_Reduct"/>
    <property type="match status" value="1"/>
</dbReference>
<keyword evidence="4" id="KW-1185">Reference proteome</keyword>
<evidence type="ECO:0000313" key="4">
    <source>
        <dbReference type="Proteomes" id="UP000346198"/>
    </source>
</evidence>
<dbReference type="PANTHER" id="PTHR43567:SF5">
    <property type="entry name" value="HYPOTHETICAL CYTOSOLIC PROTEIN"/>
    <property type="match status" value="1"/>
</dbReference>
<evidence type="ECO:0000256" key="1">
    <source>
        <dbReference type="ARBA" id="ARBA00038054"/>
    </source>
</evidence>
<dbReference type="GO" id="GO:0010181">
    <property type="term" value="F:FMN binding"/>
    <property type="evidence" value="ECO:0007669"/>
    <property type="project" value="InterPro"/>
</dbReference>
<dbReference type="AlphaFoldDB" id="A0A6C2UW33"/>
<feature type="domain" description="Flavin reductase like" evidence="2">
    <location>
        <begin position="31"/>
        <end position="142"/>
    </location>
</feature>
<dbReference type="PANTHER" id="PTHR43567">
    <property type="entry name" value="FLAVOREDOXIN-RELATED-RELATED"/>
    <property type="match status" value="1"/>
</dbReference>